<accession>A0A6A1Z8W7</accession>
<dbReference type="Proteomes" id="UP000430323">
    <property type="component" value="Unassembled WGS sequence"/>
</dbReference>
<proteinExistence type="predicted"/>
<evidence type="ECO:0000313" key="2">
    <source>
        <dbReference type="Proteomes" id="UP000430323"/>
    </source>
</evidence>
<protein>
    <submittedName>
        <fullName evidence="1">DUF2184 domain-containing protein</fullName>
    </submittedName>
</protein>
<dbReference type="RefSeq" id="WP_151495042.1">
    <property type="nucleotide sequence ID" value="NZ_CP118077.1"/>
</dbReference>
<gene>
    <name evidence="1" type="ORF">F8251_00820</name>
</gene>
<name>A0A6A1Z8W7_9LACO</name>
<evidence type="ECO:0000313" key="1">
    <source>
        <dbReference type="EMBL" id="KAB1978275.1"/>
    </source>
</evidence>
<dbReference type="InterPro" id="IPR020049">
    <property type="entry name" value="Major_capsid-like"/>
</dbReference>
<dbReference type="AlphaFoldDB" id="A0A6A1Z8W7"/>
<dbReference type="Pfam" id="PF09950">
    <property type="entry name" value="Major_capside"/>
    <property type="match status" value="1"/>
</dbReference>
<dbReference type="Gene3D" id="3.30.2400.30">
    <property type="match status" value="1"/>
</dbReference>
<reference evidence="1 2" key="1">
    <citation type="submission" date="2019-09" db="EMBL/GenBank/DDBJ databases">
        <title>Investigation of probiotic properties of different lactic acid bacteria.</title>
        <authorList>
            <person name="Jaomanjaka F."/>
            <person name="Blanc P."/>
        </authorList>
    </citation>
    <scope>NUCLEOTIDE SEQUENCE [LARGE SCALE GENOMIC DNA]</scope>
    <source>
        <strain evidence="1 2">BIO6272</strain>
    </source>
</reference>
<dbReference type="EMBL" id="WBOB01000002">
    <property type="protein sequence ID" value="KAB1978275.1"/>
    <property type="molecule type" value="Genomic_DNA"/>
</dbReference>
<dbReference type="SUPFAM" id="SSF56563">
    <property type="entry name" value="Major capsid protein gp5"/>
    <property type="match status" value="1"/>
</dbReference>
<sequence>MPNMGIATKEQLTYIDQTVYDPKVAPLTALDIFNTFQIPETYVSYRYKVRSSKAMAQAYVNRGTDIPVVEEGFKEYETPITQSALACEYSWLELERAQAAKVNLLADQAQLVARGMAERRDRVIFNGEDIGPNTKIVGLTNTHTDLTGFQQINLDGDQALDKLAQDTEDGALKMRKVFQDAVGKITHLVGYATAKPTLLMPQAEIDLLNNPINKYRPDITVMSMISPWFSSIRAIPELEGRYWHRNNASNADKQKDMAIICLTDRDIAGIPIAMQMRQLQQEYHDGVTKIPYVERFGGLAIRYPSAFVQITGINTPNA</sequence>
<dbReference type="PIRSF" id="PIRSF029202">
    <property type="entry name" value="UCP029202"/>
    <property type="match status" value="1"/>
</dbReference>
<organism evidence="1 2">
    <name type="scientific">Lactobacillus crispatus</name>
    <dbReference type="NCBI Taxonomy" id="47770"/>
    <lineage>
        <taxon>Bacteria</taxon>
        <taxon>Bacillati</taxon>
        <taxon>Bacillota</taxon>
        <taxon>Bacilli</taxon>
        <taxon>Lactobacillales</taxon>
        <taxon>Lactobacillaceae</taxon>
        <taxon>Lactobacillus</taxon>
    </lineage>
</organism>
<comment type="caution">
    <text evidence="1">The sequence shown here is derived from an EMBL/GenBank/DDBJ whole genome shotgun (WGS) entry which is preliminary data.</text>
</comment>